<evidence type="ECO:0000256" key="2">
    <source>
        <dbReference type="ARBA" id="ARBA00022801"/>
    </source>
</evidence>
<protein>
    <recommendedName>
        <fullName evidence="3">Isochorismatase-like domain-containing protein</fullName>
    </recommendedName>
</protein>
<proteinExistence type="inferred from homology"/>
<gene>
    <name evidence="4" type="ORF">BTO30_06430</name>
</gene>
<dbReference type="PANTHER" id="PTHR43540">
    <property type="entry name" value="PEROXYUREIDOACRYLATE/UREIDOACRYLATE AMIDOHYDROLASE-RELATED"/>
    <property type="match status" value="1"/>
</dbReference>
<dbReference type="AlphaFoldDB" id="A0A1Q8Q6U7"/>
<evidence type="ECO:0000313" key="5">
    <source>
        <dbReference type="Proteomes" id="UP000185568"/>
    </source>
</evidence>
<dbReference type="InterPro" id="IPR009061">
    <property type="entry name" value="DNA-bd_dom_put_sf"/>
</dbReference>
<evidence type="ECO:0000256" key="1">
    <source>
        <dbReference type="ARBA" id="ARBA00006336"/>
    </source>
</evidence>
<dbReference type="PANTHER" id="PTHR43540:SF1">
    <property type="entry name" value="ISOCHORISMATASE HYDROLASE"/>
    <property type="match status" value="1"/>
</dbReference>
<dbReference type="Gene3D" id="1.10.1660.10">
    <property type="match status" value="1"/>
</dbReference>
<dbReference type="SUPFAM" id="SSF46955">
    <property type="entry name" value="Putative DNA-binding domain"/>
    <property type="match status" value="1"/>
</dbReference>
<evidence type="ECO:0000313" key="4">
    <source>
        <dbReference type="EMBL" id="OLN23064.1"/>
    </source>
</evidence>
<dbReference type="STRING" id="1714264.BTO30_06430"/>
<sequence length="249" mass="28211">MKEAANLLGISTATLRRLEKDEEVKGYGIRVYYTPGGQRRYLKAEIEQFYLNKGFAGEFGLGKKPAVLVIDCINAFTSKESPLSGDWENELENINNIIAKAHKTDCPVIFSHSYYVDNNDGMLLWSKKIKGIEALELNSNGVELDSRMRNKKNDYHIYSKFVSVYYQTELLEILEKNQCDTLIICGFSTSGSVRTVASETIQYGIRPIVALEAVGDRDLHVHRNNLSDIEQKFADVLTVHDILNYLDSE</sequence>
<comment type="similarity">
    <text evidence="1">Belongs to the isochorismatase family.</text>
</comment>
<accession>A0A1Q8Q6U7</accession>
<dbReference type="InterPro" id="IPR036380">
    <property type="entry name" value="Isochorismatase-like_sf"/>
</dbReference>
<organism evidence="4 5">
    <name type="scientific">Domibacillus antri</name>
    <dbReference type="NCBI Taxonomy" id="1714264"/>
    <lineage>
        <taxon>Bacteria</taxon>
        <taxon>Bacillati</taxon>
        <taxon>Bacillota</taxon>
        <taxon>Bacilli</taxon>
        <taxon>Bacillales</taxon>
        <taxon>Bacillaceae</taxon>
        <taxon>Domibacillus</taxon>
    </lineage>
</organism>
<evidence type="ECO:0000259" key="3">
    <source>
        <dbReference type="Pfam" id="PF00857"/>
    </source>
</evidence>
<keyword evidence="5" id="KW-1185">Reference proteome</keyword>
<comment type="caution">
    <text evidence="4">The sequence shown here is derived from an EMBL/GenBank/DDBJ whole genome shotgun (WGS) entry which is preliminary data.</text>
</comment>
<name>A0A1Q8Q6U7_9BACI</name>
<dbReference type="SUPFAM" id="SSF52499">
    <property type="entry name" value="Isochorismatase-like hydrolases"/>
    <property type="match status" value="1"/>
</dbReference>
<feature type="domain" description="Isochorismatase-like" evidence="3">
    <location>
        <begin position="66"/>
        <end position="240"/>
    </location>
</feature>
<reference evidence="4 5" key="1">
    <citation type="submission" date="2016-12" db="EMBL/GenBank/DDBJ databases">
        <title>Domibacillus antri genome sequencing.</title>
        <authorList>
            <person name="Verma A."/>
            <person name="Krishnamurthi S."/>
        </authorList>
    </citation>
    <scope>NUCLEOTIDE SEQUENCE [LARGE SCALE GENOMIC DNA]</scope>
    <source>
        <strain evidence="4 5">XD80</strain>
    </source>
</reference>
<dbReference type="Proteomes" id="UP000185568">
    <property type="component" value="Unassembled WGS sequence"/>
</dbReference>
<keyword evidence="2" id="KW-0378">Hydrolase</keyword>
<dbReference type="EMBL" id="MSDU01000010">
    <property type="protein sequence ID" value="OLN23064.1"/>
    <property type="molecule type" value="Genomic_DNA"/>
</dbReference>
<dbReference type="Gene3D" id="3.40.50.850">
    <property type="entry name" value="Isochorismatase-like"/>
    <property type="match status" value="1"/>
</dbReference>
<dbReference type="Pfam" id="PF00857">
    <property type="entry name" value="Isochorismatase"/>
    <property type="match status" value="1"/>
</dbReference>
<dbReference type="GO" id="GO:0016787">
    <property type="term" value="F:hydrolase activity"/>
    <property type="evidence" value="ECO:0007669"/>
    <property type="project" value="UniProtKB-KW"/>
</dbReference>
<dbReference type="InterPro" id="IPR050272">
    <property type="entry name" value="Isochorismatase-like_hydrls"/>
</dbReference>
<dbReference type="InterPro" id="IPR000868">
    <property type="entry name" value="Isochorismatase-like_dom"/>
</dbReference>